<evidence type="ECO:0000313" key="4">
    <source>
        <dbReference type="Proteomes" id="UP000463051"/>
    </source>
</evidence>
<dbReference type="InterPro" id="IPR001584">
    <property type="entry name" value="Integrase_cat-core"/>
</dbReference>
<dbReference type="SUPFAM" id="SSF53098">
    <property type="entry name" value="Ribonuclease H-like"/>
    <property type="match status" value="1"/>
</dbReference>
<proteinExistence type="predicted"/>
<dbReference type="NCBIfam" id="NF033516">
    <property type="entry name" value="transpos_IS3"/>
    <property type="match status" value="1"/>
</dbReference>
<accession>A0A7X2HA63</accession>
<comment type="function">
    <text evidence="1">Involved in the transposition of the insertion sequence.</text>
</comment>
<gene>
    <name evidence="3" type="ORF">GJB61_25740</name>
</gene>
<evidence type="ECO:0000256" key="1">
    <source>
        <dbReference type="ARBA" id="ARBA00002286"/>
    </source>
</evidence>
<dbReference type="GO" id="GO:0003676">
    <property type="term" value="F:nucleic acid binding"/>
    <property type="evidence" value="ECO:0007669"/>
    <property type="project" value="InterPro"/>
</dbReference>
<name>A0A7X2HA63_9BACL</name>
<organism evidence="3 4">
    <name type="scientific">Paenibacillus monticola</name>
    <dbReference type="NCBI Taxonomy" id="2666075"/>
    <lineage>
        <taxon>Bacteria</taxon>
        <taxon>Bacillati</taxon>
        <taxon>Bacillota</taxon>
        <taxon>Bacilli</taxon>
        <taxon>Bacillales</taxon>
        <taxon>Paenibacillaceae</taxon>
        <taxon>Paenibacillus</taxon>
    </lineage>
</organism>
<evidence type="ECO:0000259" key="2">
    <source>
        <dbReference type="PROSITE" id="PS50994"/>
    </source>
</evidence>
<dbReference type="InterPro" id="IPR036397">
    <property type="entry name" value="RNaseH_sf"/>
</dbReference>
<dbReference type="GO" id="GO:0015074">
    <property type="term" value="P:DNA integration"/>
    <property type="evidence" value="ECO:0007669"/>
    <property type="project" value="InterPro"/>
</dbReference>
<dbReference type="PANTHER" id="PTHR46889">
    <property type="entry name" value="TRANSPOSASE INSF FOR INSERTION SEQUENCE IS3B-RELATED"/>
    <property type="match status" value="1"/>
</dbReference>
<dbReference type="EMBL" id="WJXB01000013">
    <property type="protein sequence ID" value="MRN56382.1"/>
    <property type="molecule type" value="Genomic_DNA"/>
</dbReference>
<sequence length="310" mass="36839">MASFAVRGRHSKKVVVNLESGGLRDRYVVIDELKHKQTVKELCRYLGVHRSGYYAYLKHKDKDPDEGLKRKIKAIYEQRNKTVGYRRIQDELYRQYRLVVNHKKVLRLMRELRIQAIIRRKYVHRTTYEAAVSDGRVAENLLKRDFKADKPNQKWVTDVTQYRIFDEKIYLSAIKDLWNNEIVGYHISRRNDNPLVLDTFRKAFETHKDVTGLIVHSDQGCQYTSHAYHDMLPQVGAQISMSRRGNCYDNASMESFFSHLKVEALYPYDIRSIAEAQRRIEEYIRFYNEDRAQRKLNKLTPVEYRNQLVA</sequence>
<reference evidence="3 4" key="1">
    <citation type="submission" date="2019-11" db="EMBL/GenBank/DDBJ databases">
        <title>Paenibacillus monticola sp. nov., a novel PGPR strain isolated from mountain sample in China.</title>
        <authorList>
            <person name="Zhao Q."/>
            <person name="Li H.-P."/>
            <person name="Zhang J.-L."/>
        </authorList>
    </citation>
    <scope>NUCLEOTIDE SEQUENCE [LARGE SCALE GENOMIC DNA]</scope>
    <source>
        <strain evidence="3 4">LC-T2</strain>
    </source>
</reference>
<dbReference type="PANTHER" id="PTHR46889:SF4">
    <property type="entry name" value="TRANSPOSASE INSO FOR INSERTION SEQUENCE ELEMENT IS911B-RELATED"/>
    <property type="match status" value="1"/>
</dbReference>
<dbReference type="Proteomes" id="UP000463051">
    <property type="component" value="Unassembled WGS sequence"/>
</dbReference>
<dbReference type="PROSITE" id="PS50994">
    <property type="entry name" value="INTEGRASE"/>
    <property type="match status" value="1"/>
</dbReference>
<dbReference type="AlphaFoldDB" id="A0A7X2HA63"/>
<feature type="domain" description="Integrase catalytic" evidence="2">
    <location>
        <begin position="147"/>
        <end position="309"/>
    </location>
</feature>
<keyword evidence="4" id="KW-1185">Reference proteome</keyword>
<dbReference type="InterPro" id="IPR050900">
    <property type="entry name" value="Transposase_IS3/IS150/IS904"/>
</dbReference>
<evidence type="ECO:0000313" key="3">
    <source>
        <dbReference type="EMBL" id="MRN56382.1"/>
    </source>
</evidence>
<dbReference type="Pfam" id="PF00665">
    <property type="entry name" value="rve"/>
    <property type="match status" value="1"/>
</dbReference>
<dbReference type="Gene3D" id="3.30.420.10">
    <property type="entry name" value="Ribonuclease H-like superfamily/Ribonuclease H"/>
    <property type="match status" value="1"/>
</dbReference>
<dbReference type="InterPro" id="IPR048020">
    <property type="entry name" value="Transpos_IS3"/>
</dbReference>
<protein>
    <submittedName>
        <fullName evidence="3">IS3 family transposase</fullName>
    </submittedName>
</protein>
<dbReference type="InterPro" id="IPR012337">
    <property type="entry name" value="RNaseH-like_sf"/>
</dbReference>
<dbReference type="Pfam" id="PF13333">
    <property type="entry name" value="rve_2"/>
    <property type="match status" value="1"/>
</dbReference>
<dbReference type="Pfam" id="PF13276">
    <property type="entry name" value="HTH_21"/>
    <property type="match status" value="1"/>
</dbReference>
<comment type="caution">
    <text evidence="3">The sequence shown here is derived from an EMBL/GenBank/DDBJ whole genome shotgun (WGS) entry which is preliminary data.</text>
</comment>
<dbReference type="InterPro" id="IPR025948">
    <property type="entry name" value="HTH-like_dom"/>
</dbReference>